<gene>
    <name evidence="2" type="ORF">F5891DRAFT_1194409</name>
</gene>
<dbReference type="EMBL" id="JABBWK010000069">
    <property type="protein sequence ID" value="KAG1895205.1"/>
    <property type="molecule type" value="Genomic_DNA"/>
</dbReference>
<accession>A0AAD4DWK6</accession>
<dbReference type="GeneID" id="64662222"/>
<proteinExistence type="predicted"/>
<dbReference type="AlphaFoldDB" id="A0AAD4DWK6"/>
<reference evidence="2" key="1">
    <citation type="journal article" date="2020" name="New Phytol.">
        <title>Comparative genomics reveals dynamic genome evolution in host specialist ectomycorrhizal fungi.</title>
        <authorList>
            <person name="Lofgren L.A."/>
            <person name="Nguyen N.H."/>
            <person name="Vilgalys R."/>
            <person name="Ruytinx J."/>
            <person name="Liao H.L."/>
            <person name="Branco S."/>
            <person name="Kuo A."/>
            <person name="LaButti K."/>
            <person name="Lipzen A."/>
            <person name="Andreopoulos W."/>
            <person name="Pangilinan J."/>
            <person name="Riley R."/>
            <person name="Hundley H."/>
            <person name="Na H."/>
            <person name="Barry K."/>
            <person name="Grigoriev I.V."/>
            <person name="Stajich J.E."/>
            <person name="Kennedy P.G."/>
        </authorList>
    </citation>
    <scope>NUCLEOTIDE SEQUENCE</scope>
    <source>
        <strain evidence="2">FC203</strain>
    </source>
</reference>
<comment type="caution">
    <text evidence="2">The sequence shown here is derived from an EMBL/GenBank/DDBJ whole genome shotgun (WGS) entry which is preliminary data.</text>
</comment>
<feature type="region of interest" description="Disordered" evidence="1">
    <location>
        <begin position="204"/>
        <end position="226"/>
    </location>
</feature>
<dbReference type="RefSeq" id="XP_041220781.1">
    <property type="nucleotide sequence ID" value="XM_041367924.1"/>
</dbReference>
<protein>
    <submittedName>
        <fullName evidence="2">Uncharacterized protein</fullName>
    </submittedName>
</protein>
<dbReference type="Proteomes" id="UP001195769">
    <property type="component" value="Unassembled WGS sequence"/>
</dbReference>
<evidence type="ECO:0000313" key="3">
    <source>
        <dbReference type="Proteomes" id="UP001195769"/>
    </source>
</evidence>
<sequence>MASSSHIAHDHHMNEPAMKLDSFMYDNSGLTSYSGDFVGLDDIDFIGYLALGPGPTLYPLYCRPALHNALKVHISLYAYVLTPVVHRSALETDQGTEVPIYISSFHATNAHLNLPARSMRVGPDNQFYVVYDCLGPDNSTTVVHPARHPTGHYPWSNIDLAVLAATSDACDSSGVAIVPGSSTLMTSDDVTEADSLNDAFMLDESCGDEHSTPGDPTSAHASQAATSNPPTIYSWISYSGNMLSTAASTHANRKSTATSKGKKAKKVVVPEGGLKRVMNTYPKWKLALAYLWVLLRIAVCVGEISNPHKLTFENRAEAIRNVWPRALLRANINSCDLEEVLSLTTKTAMSHDDVLKLANPSLSEFVYDTKRLASCSIGHAQAGFNLDDLGAGILLLDMIQNLLQQFIRPKSNVLPIRANGFAWFLTHQIAKEIMWHVIFRSTSTHAVRLVLADLEPTTFRNVDHPPFPTMSFLGSSCYGALLLKYATLTKIPVDLLQYPHPAQVYEELCETAVTLVNERDDEGHPELMFSLAQLCNIFLSSADVLSAFPASTSAIVHHQTSFTYHQSSVKLMTHTQSSSSISSTQCLVRVPRSIMAGPSRRHIPSITSAFLAGIDMTRAENETGSFLINGPPDEAAAKFLRRISEFNRFQGQYAIASKLGRGRSASSLPKFWYYRVKAFNDPSFSTSQSPSKTHFVEIEHAENALRFWLQNFGAEILPHSLYTTASVLFESVDPHDLIALLDISIREIAMQTQLQQEDSNTVLFLQRGRCFMEERMYRAQMEVSLFSKAMANLCEKLNTTTNSTNSPPSLAPKLPLDAVDYEGVCQESPSVKFDCPRCIEAVRSKCMAWLSACREASLLTSSRFHDTTAVGNKASRVLIDPPQHVHDSCRHENLSKPGNPILHLPGYLKSRVDDMARRAYVSACLAEINRPLGTGTGSDNSNHFRAESKTLDELKYDFCIMYLKKQRAQSEVDMFAEAIARTVEGASSASATTIEPPLLDDDWFDGWNSTSSLSSDIYALL</sequence>
<name>A0AAD4DWK6_9AGAM</name>
<evidence type="ECO:0000256" key="1">
    <source>
        <dbReference type="SAM" id="MobiDB-lite"/>
    </source>
</evidence>
<organism evidence="2 3">
    <name type="scientific">Suillus fuscotomentosus</name>
    <dbReference type="NCBI Taxonomy" id="1912939"/>
    <lineage>
        <taxon>Eukaryota</taxon>
        <taxon>Fungi</taxon>
        <taxon>Dikarya</taxon>
        <taxon>Basidiomycota</taxon>
        <taxon>Agaricomycotina</taxon>
        <taxon>Agaricomycetes</taxon>
        <taxon>Agaricomycetidae</taxon>
        <taxon>Boletales</taxon>
        <taxon>Suillineae</taxon>
        <taxon>Suillaceae</taxon>
        <taxon>Suillus</taxon>
    </lineage>
</organism>
<keyword evidence="3" id="KW-1185">Reference proteome</keyword>
<evidence type="ECO:0000313" key="2">
    <source>
        <dbReference type="EMBL" id="KAG1895205.1"/>
    </source>
</evidence>